<evidence type="ECO:0000256" key="1">
    <source>
        <dbReference type="ARBA" id="ARBA00006594"/>
    </source>
</evidence>
<dbReference type="InterPro" id="IPR050953">
    <property type="entry name" value="N4_N6_ade-DNA_methylase"/>
</dbReference>
<dbReference type="InterPro" id="IPR002052">
    <property type="entry name" value="DNA_methylase_N6_adenine_CS"/>
</dbReference>
<evidence type="ECO:0000256" key="4">
    <source>
        <dbReference type="ARBA" id="ARBA00022679"/>
    </source>
</evidence>
<dbReference type="CDD" id="cd02440">
    <property type="entry name" value="AdoMet_MTases"/>
    <property type="match status" value="1"/>
</dbReference>
<evidence type="ECO:0000256" key="5">
    <source>
        <dbReference type="ARBA" id="ARBA00022691"/>
    </source>
</evidence>
<dbReference type="InterPro" id="IPR003356">
    <property type="entry name" value="DNA_methylase_A-5"/>
</dbReference>
<dbReference type="GO" id="GO:0009307">
    <property type="term" value="P:DNA restriction-modification system"/>
    <property type="evidence" value="ECO:0007669"/>
    <property type="project" value="UniProtKB-KW"/>
</dbReference>
<keyword evidence="5" id="KW-0949">S-adenosyl-L-methionine</keyword>
<dbReference type="PANTHER" id="PTHR33841">
    <property type="entry name" value="DNA METHYLTRANSFERASE YEEA-RELATED"/>
    <property type="match status" value="1"/>
</dbReference>
<dbReference type="PRINTS" id="PR00507">
    <property type="entry name" value="N12N6MTFRASE"/>
</dbReference>
<dbReference type="InterPro" id="IPR054520">
    <property type="entry name" value="M_Eco57I_C"/>
</dbReference>
<dbReference type="PROSITE" id="PS00092">
    <property type="entry name" value="N6_MTASE"/>
    <property type="match status" value="1"/>
</dbReference>
<dbReference type="Pfam" id="PF02384">
    <property type="entry name" value="N6_Mtase"/>
    <property type="match status" value="1"/>
</dbReference>
<dbReference type="GO" id="GO:0032259">
    <property type="term" value="P:methylation"/>
    <property type="evidence" value="ECO:0007669"/>
    <property type="project" value="UniProtKB-KW"/>
</dbReference>
<evidence type="ECO:0000256" key="3">
    <source>
        <dbReference type="ARBA" id="ARBA00022603"/>
    </source>
</evidence>
<dbReference type="EC" id="2.1.1.72" evidence="2"/>
<sequence length="550" mass="62085">MNFIENETAQKLRGGYYTPVDLAAFIAKWVKEISPESVLEPSCGDGAFFSAFKRVRGFSKVSVTGFELDKEEAGKAAARMKECGLSNATIKNQDFLAWALRQMRAGKPLFDAVVGNPPFVRYQYLPPQFQDTAEEIFRALDLPFTKHTNAWVPFILASMAMLRPGGRLAMVVPAEIIHVTHAQSLRSYLGRECRRLVIIDPEELWFSDTLQGAVILLAEKRRSKADKAEGLGMYPVKGREFLNLSPTAVFDQPQAINGKTVQGKWTRALLDLETRSLFDELGEHEEVFRFDEVAKVDVGIVTGANKFFLVDDAVVKRYKLKKWAHPMFGRSEHCPGVIYDERQHEANVANGKPTNFLWFKESSAKIDAAARAYIKRGEEEELHKRYKCRVRSPWYTVPSVYSTEIGMLKRSHDTPRLIINRIGAYTTDTAYRIRARNVLAEKLVSSFINPLTALSAELEGRHYGGGVLELIPSEIERLTIPLPQKAQVDLTELDKAIRTLPTHQVLERQGKVLLGALGLSKAKQENVLEGWRKLRDRRHRTSSDPLPESA</sequence>
<dbReference type="Gene3D" id="3.40.50.150">
    <property type="entry name" value="Vaccinia Virus protein VP39"/>
    <property type="match status" value="1"/>
</dbReference>
<dbReference type="Proteomes" id="UP000571950">
    <property type="component" value="Unassembled WGS sequence"/>
</dbReference>
<reference evidence="10 11" key="1">
    <citation type="submission" date="2020-08" db="EMBL/GenBank/DDBJ databases">
        <title>Genomic Encyclopedia of Type Strains, Phase IV (KMG-IV): sequencing the most valuable type-strain genomes for metagenomic binning, comparative biology and taxonomic classification.</title>
        <authorList>
            <person name="Goeker M."/>
        </authorList>
    </citation>
    <scope>NUCLEOTIDE SEQUENCE [LARGE SCALE GENOMIC DNA]</scope>
    <source>
        <strain evidence="10 11">DSM 26189</strain>
    </source>
</reference>
<evidence type="ECO:0000256" key="7">
    <source>
        <dbReference type="ARBA" id="ARBA00047942"/>
    </source>
</evidence>
<dbReference type="GO" id="GO:0008170">
    <property type="term" value="F:N-methyltransferase activity"/>
    <property type="evidence" value="ECO:0007669"/>
    <property type="project" value="InterPro"/>
</dbReference>
<dbReference type="SUPFAM" id="SSF53335">
    <property type="entry name" value="S-adenosyl-L-methionine-dependent methyltransferases"/>
    <property type="match status" value="1"/>
</dbReference>
<protein>
    <recommendedName>
        <fullName evidence="2">site-specific DNA-methyltransferase (adenine-specific)</fullName>
        <ecNumber evidence="2">2.1.1.72</ecNumber>
    </recommendedName>
</protein>
<dbReference type="GO" id="GO:0009007">
    <property type="term" value="F:site-specific DNA-methyltransferase (adenine-specific) activity"/>
    <property type="evidence" value="ECO:0007669"/>
    <property type="project" value="UniProtKB-EC"/>
</dbReference>
<accession>A0A7W6FNY4</accession>
<dbReference type="PANTHER" id="PTHR33841:SF5">
    <property type="entry name" value="DNA METHYLASE (MODIFICATION METHYLASE) (METHYLTRANSFERASE)-RELATED"/>
    <property type="match status" value="1"/>
</dbReference>
<evidence type="ECO:0000313" key="10">
    <source>
        <dbReference type="EMBL" id="MBB3925318.1"/>
    </source>
</evidence>
<keyword evidence="11" id="KW-1185">Reference proteome</keyword>
<comment type="caution">
    <text evidence="10">The sequence shown here is derived from an EMBL/GenBank/DDBJ whole genome shotgun (WGS) entry which is preliminary data.</text>
</comment>
<keyword evidence="4" id="KW-0808">Transferase</keyword>
<dbReference type="Pfam" id="PF22837">
    <property type="entry name" value="M_Eco57I_C"/>
    <property type="match status" value="1"/>
</dbReference>
<dbReference type="EMBL" id="JACIDT010000003">
    <property type="protein sequence ID" value="MBB3925318.1"/>
    <property type="molecule type" value="Genomic_DNA"/>
</dbReference>
<dbReference type="GO" id="GO:0003677">
    <property type="term" value="F:DNA binding"/>
    <property type="evidence" value="ECO:0007669"/>
    <property type="project" value="InterPro"/>
</dbReference>
<proteinExistence type="inferred from homology"/>
<keyword evidence="3 10" id="KW-0489">Methyltransferase</keyword>
<evidence type="ECO:0000256" key="2">
    <source>
        <dbReference type="ARBA" id="ARBA00011900"/>
    </source>
</evidence>
<organism evidence="10 11">
    <name type="scientific">Sphingobium jiangsuense</name>
    <dbReference type="NCBI Taxonomy" id="870476"/>
    <lineage>
        <taxon>Bacteria</taxon>
        <taxon>Pseudomonadati</taxon>
        <taxon>Pseudomonadota</taxon>
        <taxon>Alphaproteobacteria</taxon>
        <taxon>Sphingomonadales</taxon>
        <taxon>Sphingomonadaceae</taxon>
        <taxon>Sphingobium</taxon>
    </lineage>
</organism>
<name>A0A7W6FNY4_9SPHN</name>
<comment type="similarity">
    <text evidence="1">Belongs to the N(4)/N(6)-methyltransferase family.</text>
</comment>
<dbReference type="AlphaFoldDB" id="A0A7W6FNY4"/>
<evidence type="ECO:0000259" key="9">
    <source>
        <dbReference type="Pfam" id="PF22837"/>
    </source>
</evidence>
<feature type="domain" description="Type II methyltransferase M.Eco57I C-terminal" evidence="9">
    <location>
        <begin position="263"/>
        <end position="514"/>
    </location>
</feature>
<evidence type="ECO:0000256" key="6">
    <source>
        <dbReference type="ARBA" id="ARBA00022747"/>
    </source>
</evidence>
<comment type="catalytic activity">
    <reaction evidence="7">
        <text>a 2'-deoxyadenosine in DNA + S-adenosyl-L-methionine = an N(6)-methyl-2'-deoxyadenosine in DNA + S-adenosyl-L-homocysteine + H(+)</text>
        <dbReference type="Rhea" id="RHEA:15197"/>
        <dbReference type="Rhea" id="RHEA-COMP:12418"/>
        <dbReference type="Rhea" id="RHEA-COMP:12419"/>
        <dbReference type="ChEBI" id="CHEBI:15378"/>
        <dbReference type="ChEBI" id="CHEBI:57856"/>
        <dbReference type="ChEBI" id="CHEBI:59789"/>
        <dbReference type="ChEBI" id="CHEBI:90615"/>
        <dbReference type="ChEBI" id="CHEBI:90616"/>
        <dbReference type="EC" id="2.1.1.72"/>
    </reaction>
</comment>
<dbReference type="InterPro" id="IPR029063">
    <property type="entry name" value="SAM-dependent_MTases_sf"/>
</dbReference>
<keyword evidence="6" id="KW-0680">Restriction system</keyword>
<evidence type="ECO:0000313" key="11">
    <source>
        <dbReference type="Proteomes" id="UP000571950"/>
    </source>
</evidence>
<dbReference type="RefSeq" id="WP_188070893.1">
    <property type="nucleotide sequence ID" value="NZ_BSPS01000009.1"/>
</dbReference>
<feature type="domain" description="DNA methylase adenine-specific" evidence="8">
    <location>
        <begin position="8"/>
        <end position="224"/>
    </location>
</feature>
<gene>
    <name evidence="10" type="ORF">GGR43_001031</name>
</gene>
<evidence type="ECO:0000259" key="8">
    <source>
        <dbReference type="Pfam" id="PF02384"/>
    </source>
</evidence>